<evidence type="ECO:0000256" key="2">
    <source>
        <dbReference type="SAM" id="SignalP"/>
    </source>
</evidence>
<sequence>MKLPVAIVGSFAFIAFAFVAVTGAVGVTAQDEAVHGVSVSSPVDGAASRWQRVLLPPAATPMAEQCVVVDADLYAHAAPGLRDVRLVQDGQELPYAMDVSFDTRVGDAAAPPADDRALYEPVQTIRLLPQPAAAVAGTLMGDVPDTYYNETLLSAHVPVERVRIVPAPKAEATVDLRASARMNLRQAEELRAVLTAEKPVVPFTIGANLQEPADILVRVVDHGGAPQAIVLEMRRREICYQPRSMSAVHMLLGDATALPPRYDYALRFQPSAQPLLAAMGPMSPNPAYREQQASAPVLRVSAGVRTAVMLVILLGSLAVMAFAIVELRRK</sequence>
<keyword evidence="1" id="KW-0812">Transmembrane</keyword>
<dbReference type="AlphaFoldDB" id="A0A1G7MP44"/>
<organism evidence="3 4">
    <name type="scientific">Terriglobus roseus</name>
    <dbReference type="NCBI Taxonomy" id="392734"/>
    <lineage>
        <taxon>Bacteria</taxon>
        <taxon>Pseudomonadati</taxon>
        <taxon>Acidobacteriota</taxon>
        <taxon>Terriglobia</taxon>
        <taxon>Terriglobales</taxon>
        <taxon>Acidobacteriaceae</taxon>
        <taxon>Terriglobus</taxon>
    </lineage>
</organism>
<dbReference type="EMBL" id="LT629690">
    <property type="protein sequence ID" value="SDF63461.1"/>
    <property type="molecule type" value="Genomic_DNA"/>
</dbReference>
<dbReference type="OrthoDB" id="114219at2"/>
<evidence type="ECO:0000256" key="1">
    <source>
        <dbReference type="SAM" id="Phobius"/>
    </source>
</evidence>
<evidence type="ECO:0000313" key="4">
    <source>
        <dbReference type="Proteomes" id="UP000182427"/>
    </source>
</evidence>
<protein>
    <recommendedName>
        <fullName evidence="5">Oxygen tolerance</fullName>
    </recommendedName>
</protein>
<keyword evidence="1" id="KW-0472">Membrane</keyword>
<keyword evidence="2" id="KW-0732">Signal</keyword>
<proteinExistence type="predicted"/>
<evidence type="ECO:0000313" key="3">
    <source>
        <dbReference type="EMBL" id="SDF63461.1"/>
    </source>
</evidence>
<evidence type="ECO:0008006" key="5">
    <source>
        <dbReference type="Google" id="ProtNLM"/>
    </source>
</evidence>
<reference evidence="3 4" key="1">
    <citation type="submission" date="2016-10" db="EMBL/GenBank/DDBJ databases">
        <authorList>
            <person name="de Groot N.N."/>
        </authorList>
    </citation>
    <scope>NUCLEOTIDE SEQUENCE [LARGE SCALE GENOMIC DNA]</scope>
    <source>
        <strain evidence="3 4">GAS232</strain>
    </source>
</reference>
<gene>
    <name evidence="3" type="ORF">SAMN05444167_2863</name>
</gene>
<keyword evidence="1" id="KW-1133">Transmembrane helix</keyword>
<name>A0A1G7MP44_9BACT</name>
<feature type="chain" id="PRO_5009241963" description="Oxygen tolerance" evidence="2">
    <location>
        <begin position="18"/>
        <end position="330"/>
    </location>
</feature>
<feature type="transmembrane region" description="Helical" evidence="1">
    <location>
        <begin position="307"/>
        <end position="325"/>
    </location>
</feature>
<feature type="signal peptide" evidence="2">
    <location>
        <begin position="1"/>
        <end position="17"/>
    </location>
</feature>
<keyword evidence="4" id="KW-1185">Reference proteome</keyword>
<accession>A0A1G7MP44</accession>
<dbReference type="Proteomes" id="UP000182427">
    <property type="component" value="Chromosome I"/>
</dbReference>